<sequence>MDIDFSLQEPILSLIQTCITSLSSILFSSFPSSSFPSHSSLIFQLSKLPIYPLLASLLPSFSLPSHSLPSHSLSFSHPPLSHPFLSQPSLSQPPIPAFPLTNSYPSLPSLSLPSLSLLSIPTFPVSPFLPPSLPQLDGTGTHRDMGHCNLVDMQIPGLSIPESRVVSRRQLW</sequence>
<keyword evidence="2" id="KW-1185">Reference proteome</keyword>
<protein>
    <submittedName>
        <fullName evidence="1">Uncharacterized protein</fullName>
    </submittedName>
</protein>
<reference evidence="1" key="1">
    <citation type="submission" date="2023-10" db="EMBL/GenBank/DDBJ databases">
        <title>Genome assemblies of two species of porcelain crab, Petrolisthes cinctipes and Petrolisthes manimaculis (Anomura: Porcellanidae).</title>
        <authorList>
            <person name="Angst P."/>
        </authorList>
    </citation>
    <scope>NUCLEOTIDE SEQUENCE</scope>
    <source>
        <strain evidence="1">PB745_01</strain>
        <tissue evidence="1">Gill</tissue>
    </source>
</reference>
<evidence type="ECO:0000313" key="2">
    <source>
        <dbReference type="Proteomes" id="UP001286313"/>
    </source>
</evidence>
<proteinExistence type="predicted"/>
<dbReference type="AlphaFoldDB" id="A0AAE1BM54"/>
<comment type="caution">
    <text evidence="1">The sequence shown here is derived from an EMBL/GenBank/DDBJ whole genome shotgun (WGS) entry which is preliminary data.</text>
</comment>
<dbReference type="EMBL" id="JAWQEG010007006">
    <property type="protein sequence ID" value="KAK3853312.1"/>
    <property type="molecule type" value="Genomic_DNA"/>
</dbReference>
<evidence type="ECO:0000313" key="1">
    <source>
        <dbReference type="EMBL" id="KAK3853312.1"/>
    </source>
</evidence>
<dbReference type="Proteomes" id="UP001286313">
    <property type="component" value="Unassembled WGS sequence"/>
</dbReference>
<name>A0AAE1BM54_PETCI</name>
<organism evidence="1 2">
    <name type="scientific">Petrolisthes cinctipes</name>
    <name type="common">Flat porcelain crab</name>
    <dbReference type="NCBI Taxonomy" id="88211"/>
    <lineage>
        <taxon>Eukaryota</taxon>
        <taxon>Metazoa</taxon>
        <taxon>Ecdysozoa</taxon>
        <taxon>Arthropoda</taxon>
        <taxon>Crustacea</taxon>
        <taxon>Multicrustacea</taxon>
        <taxon>Malacostraca</taxon>
        <taxon>Eumalacostraca</taxon>
        <taxon>Eucarida</taxon>
        <taxon>Decapoda</taxon>
        <taxon>Pleocyemata</taxon>
        <taxon>Anomura</taxon>
        <taxon>Galatheoidea</taxon>
        <taxon>Porcellanidae</taxon>
        <taxon>Petrolisthes</taxon>
    </lineage>
</organism>
<gene>
    <name evidence="1" type="ORF">Pcinc_040137</name>
</gene>
<accession>A0AAE1BM54</accession>